<evidence type="ECO:0000313" key="3">
    <source>
        <dbReference type="EMBL" id="GFH42415.1"/>
    </source>
</evidence>
<keyword evidence="4" id="KW-1185">Reference proteome</keyword>
<gene>
    <name evidence="3" type="ORF">Hs30E_09660</name>
</gene>
<evidence type="ECO:0000259" key="2">
    <source>
        <dbReference type="Pfam" id="PF01370"/>
    </source>
</evidence>
<dbReference type="EMBL" id="BLLI01000023">
    <property type="protein sequence ID" value="GFH42415.1"/>
    <property type="molecule type" value="Genomic_DNA"/>
</dbReference>
<proteinExistence type="inferred from homology"/>
<comment type="caution">
    <text evidence="3">The sequence shown here is derived from an EMBL/GenBank/DDBJ whole genome shotgun (WGS) entry which is preliminary data.</text>
</comment>
<dbReference type="Pfam" id="PF01370">
    <property type="entry name" value="Epimerase"/>
    <property type="match status" value="1"/>
</dbReference>
<name>A0A6A0BCN8_9LACT</name>
<dbReference type="Gene3D" id="3.40.50.720">
    <property type="entry name" value="NAD(P)-binding Rossmann-like Domain"/>
    <property type="match status" value="1"/>
</dbReference>
<dbReference type="PANTHER" id="PTHR43000">
    <property type="entry name" value="DTDP-D-GLUCOSE 4,6-DEHYDRATASE-RELATED"/>
    <property type="match status" value="1"/>
</dbReference>
<protein>
    <submittedName>
        <fullName evidence="3">Nucleoside-diphosphate sugar epimerase</fullName>
    </submittedName>
</protein>
<evidence type="ECO:0000256" key="1">
    <source>
        <dbReference type="ARBA" id="ARBA00007637"/>
    </source>
</evidence>
<reference evidence="3 4" key="1">
    <citation type="submission" date="2020-02" db="EMBL/GenBank/DDBJ databases">
        <title>Draft genome sequence of Lactococcus sp. Hs30E4-3.</title>
        <authorList>
            <person name="Noda S."/>
            <person name="Yuki M."/>
            <person name="Ohkuma M."/>
        </authorList>
    </citation>
    <scope>NUCLEOTIDE SEQUENCE [LARGE SCALE GENOMIC DNA]</scope>
    <source>
        <strain evidence="3 4">Hs30E4-3</strain>
    </source>
</reference>
<evidence type="ECO:0000313" key="4">
    <source>
        <dbReference type="Proteomes" id="UP000480303"/>
    </source>
</evidence>
<dbReference type="InterPro" id="IPR036291">
    <property type="entry name" value="NAD(P)-bd_dom_sf"/>
</dbReference>
<accession>A0A6A0BCN8</accession>
<dbReference type="InterPro" id="IPR001509">
    <property type="entry name" value="Epimerase_deHydtase"/>
</dbReference>
<dbReference type="RefSeq" id="WP_172208457.1">
    <property type="nucleotide sequence ID" value="NZ_BLLI01000023.1"/>
</dbReference>
<feature type="domain" description="NAD-dependent epimerase/dehydratase" evidence="2">
    <location>
        <begin position="3"/>
        <end position="222"/>
    </location>
</feature>
<sequence length="276" mass="31009">MKIAITGANGYIGRHVVNAAIAAGHDVYAIDFNFKNVPSEAKRVELNIFNSQKDVYQEMNEPDVLIHLAWRDGFIHNSEQHMKNLSAHIAFIRNFVKHGGKNVAIMGSMHEVGYHEGAIDENTPCNPLSQYGVAKNAMRQSLMLAADELNFNLYWLRAYYIFGDDRVGSSIFAKLTLAADEGKKTFPFTTGKNKFDFISVQELGKMIIAAATQDKITGIINVSTGKPKSLADQIEWYIKEHNWDIKLEYGAFPDRPYDSPGVWGDASRIEKIMMDN</sequence>
<dbReference type="SUPFAM" id="SSF51735">
    <property type="entry name" value="NAD(P)-binding Rossmann-fold domains"/>
    <property type="match status" value="1"/>
</dbReference>
<dbReference type="Proteomes" id="UP000480303">
    <property type="component" value="Unassembled WGS sequence"/>
</dbReference>
<organism evidence="3 4">
    <name type="scientific">Pseudolactococcus hodotermopsidis</name>
    <dbReference type="NCBI Taxonomy" id="2709157"/>
    <lineage>
        <taxon>Bacteria</taxon>
        <taxon>Bacillati</taxon>
        <taxon>Bacillota</taxon>
        <taxon>Bacilli</taxon>
        <taxon>Lactobacillales</taxon>
        <taxon>Streptococcaceae</taxon>
        <taxon>Pseudolactococcus</taxon>
    </lineage>
</organism>
<comment type="similarity">
    <text evidence="1">Belongs to the NAD(P)-dependent epimerase/dehydratase family.</text>
</comment>
<dbReference type="AlphaFoldDB" id="A0A6A0BCN8"/>